<dbReference type="AlphaFoldDB" id="A0A0K2VZ28"/>
<dbReference type="EMBL" id="CCND01000015">
    <property type="protein sequence ID" value="CDX57723.1"/>
    <property type="molecule type" value="Genomic_DNA"/>
</dbReference>
<protein>
    <submittedName>
        <fullName evidence="1">Uncharacterized protein</fullName>
    </submittedName>
</protein>
<sequence length="58" mass="6048">MRLAVAVAGAVGTMTGMRRMAGMARMIRHPDLAAAGPIKDYSEPVVARCDASFGGARK</sequence>
<gene>
    <name evidence="1" type="ORF">MPL1032_220144</name>
</gene>
<evidence type="ECO:0000313" key="1">
    <source>
        <dbReference type="EMBL" id="CDX57723.1"/>
    </source>
</evidence>
<evidence type="ECO:0000313" key="2">
    <source>
        <dbReference type="Proteomes" id="UP000182888"/>
    </source>
</evidence>
<reference evidence="2" key="1">
    <citation type="submission" date="2014-08" db="EMBL/GenBank/DDBJ databases">
        <authorList>
            <person name="Edwards T."/>
        </authorList>
    </citation>
    <scope>NUCLEOTIDE SEQUENCE [LARGE SCALE GENOMIC DNA]</scope>
</reference>
<organism evidence="1 2">
    <name type="scientific">Mesorhizobium plurifarium</name>
    <dbReference type="NCBI Taxonomy" id="69974"/>
    <lineage>
        <taxon>Bacteria</taxon>
        <taxon>Pseudomonadati</taxon>
        <taxon>Pseudomonadota</taxon>
        <taxon>Alphaproteobacteria</taxon>
        <taxon>Hyphomicrobiales</taxon>
        <taxon>Phyllobacteriaceae</taxon>
        <taxon>Mesorhizobium</taxon>
    </lineage>
</organism>
<accession>A0A0K2VZ28</accession>
<dbReference type="Proteomes" id="UP000182888">
    <property type="component" value="Unassembled WGS sequence"/>
</dbReference>
<name>A0A0K2VZ28_MESPL</name>
<proteinExistence type="predicted"/>